<dbReference type="InterPro" id="IPR053157">
    <property type="entry name" value="Sterol_Uptake_Regulator"/>
</dbReference>
<dbReference type="PANTHER" id="PTHR47784:SF5">
    <property type="entry name" value="STEROL UPTAKE CONTROL PROTEIN 2"/>
    <property type="match status" value="1"/>
</dbReference>
<protein>
    <recommendedName>
        <fullName evidence="3">Zn(2)-C6 fungal-type domain-containing protein</fullName>
    </recommendedName>
</protein>
<proteinExistence type="predicted"/>
<dbReference type="Gene3D" id="4.10.240.10">
    <property type="entry name" value="Zn(2)-C6 fungal-type DNA-binding domain"/>
    <property type="match status" value="1"/>
</dbReference>
<evidence type="ECO:0000256" key="1">
    <source>
        <dbReference type="ARBA" id="ARBA00023242"/>
    </source>
</evidence>
<feature type="domain" description="Zn(2)-C6 fungal-type" evidence="3">
    <location>
        <begin position="18"/>
        <end position="48"/>
    </location>
</feature>
<dbReference type="PROSITE" id="PS50048">
    <property type="entry name" value="ZN2_CY6_FUNGAL_2"/>
    <property type="match status" value="1"/>
</dbReference>
<evidence type="ECO:0000256" key="2">
    <source>
        <dbReference type="SAM" id="MobiDB-lite"/>
    </source>
</evidence>
<dbReference type="Pfam" id="PF00172">
    <property type="entry name" value="Zn_clus"/>
    <property type="match status" value="1"/>
</dbReference>
<organism evidence="4 5">
    <name type="scientific">Pseudomassariella vexata</name>
    <dbReference type="NCBI Taxonomy" id="1141098"/>
    <lineage>
        <taxon>Eukaryota</taxon>
        <taxon>Fungi</taxon>
        <taxon>Dikarya</taxon>
        <taxon>Ascomycota</taxon>
        <taxon>Pezizomycotina</taxon>
        <taxon>Sordariomycetes</taxon>
        <taxon>Xylariomycetidae</taxon>
        <taxon>Amphisphaeriales</taxon>
        <taxon>Pseudomassariaceae</taxon>
        <taxon>Pseudomassariella</taxon>
    </lineage>
</organism>
<dbReference type="InParanoid" id="A0A1Y2DY80"/>
<name>A0A1Y2DY80_9PEZI</name>
<dbReference type="Proteomes" id="UP000193689">
    <property type="component" value="Unassembled WGS sequence"/>
</dbReference>
<dbReference type="CDD" id="cd00067">
    <property type="entry name" value="GAL4"/>
    <property type="match status" value="1"/>
</dbReference>
<dbReference type="SUPFAM" id="SSF57701">
    <property type="entry name" value="Zn2/Cys6 DNA-binding domain"/>
    <property type="match status" value="1"/>
</dbReference>
<comment type="caution">
    <text evidence="4">The sequence shown here is derived from an EMBL/GenBank/DDBJ whole genome shotgun (WGS) entry which is preliminary data.</text>
</comment>
<dbReference type="GO" id="GO:0008270">
    <property type="term" value="F:zinc ion binding"/>
    <property type="evidence" value="ECO:0007669"/>
    <property type="project" value="InterPro"/>
</dbReference>
<dbReference type="OrthoDB" id="5419315at2759"/>
<dbReference type="PROSITE" id="PS00463">
    <property type="entry name" value="ZN2_CY6_FUNGAL_1"/>
    <property type="match status" value="1"/>
</dbReference>
<evidence type="ECO:0000313" key="5">
    <source>
        <dbReference type="Proteomes" id="UP000193689"/>
    </source>
</evidence>
<dbReference type="InterPro" id="IPR036864">
    <property type="entry name" value="Zn2-C6_fun-type_DNA-bd_sf"/>
</dbReference>
<evidence type="ECO:0000259" key="3">
    <source>
        <dbReference type="PROSITE" id="PS50048"/>
    </source>
</evidence>
<gene>
    <name evidence="4" type="ORF">BCR38DRAFT_314914</name>
</gene>
<dbReference type="RefSeq" id="XP_040715583.1">
    <property type="nucleotide sequence ID" value="XM_040854692.1"/>
</dbReference>
<dbReference type="InterPro" id="IPR001138">
    <property type="entry name" value="Zn2Cys6_DnaBD"/>
</dbReference>
<feature type="region of interest" description="Disordered" evidence="2">
    <location>
        <begin position="418"/>
        <end position="442"/>
    </location>
</feature>
<dbReference type="GeneID" id="63770904"/>
<feature type="region of interest" description="Disordered" evidence="2">
    <location>
        <begin position="50"/>
        <end position="89"/>
    </location>
</feature>
<dbReference type="SMART" id="SM00066">
    <property type="entry name" value="GAL4"/>
    <property type="match status" value="1"/>
</dbReference>
<feature type="compositionally biased region" description="Low complexity" evidence="2">
    <location>
        <begin position="50"/>
        <end position="69"/>
    </location>
</feature>
<dbReference type="AlphaFoldDB" id="A0A1Y2DY80"/>
<dbReference type="PANTHER" id="PTHR47784">
    <property type="entry name" value="STEROL UPTAKE CONTROL PROTEIN 2"/>
    <property type="match status" value="1"/>
</dbReference>
<feature type="non-terminal residue" evidence="4">
    <location>
        <position position="442"/>
    </location>
</feature>
<sequence>TTEKPYHSKRPHKKSRAGCINCKKRKVKCSEERPTCRACTLRRESCIYPGSKSAGQSPSASSLSQAVAVRDSSLPSVRRGAPQSPHRNAGDVVVTTEPQFRPTGVGDDIDMKMLWFYTAEACNSFSIEGGRSPTIDHVLKVKVVEHAFKSPFLMQCLMALSALQLRGLGQEVPYAKTLAYQSKAYEGYRDAIEAARPADYPALLACSLLMTALSSQMFREADTKPLYIVDWMAVWRGIGLIIEIISPQSITDSGLAVLFYRPPIDVEKTGQFIPNNLLFMVSSIKPGDADYEHQQTYYTVLKCMGSLYAELHHGFSSILDLRIITFFSFMPREFIPLAKEHRPRALVILGYYLCFAKLNNDLWWMQGISDREIKEILHAVGKPWLHLLHVPRKIMHMTDKIQIMKTILAHDTWAPPDQDLSDNDRDPRVKQPGIVSDNGRHY</sequence>
<keyword evidence="1" id="KW-0539">Nucleus</keyword>
<keyword evidence="5" id="KW-1185">Reference proteome</keyword>
<dbReference type="EMBL" id="MCFJ01000007">
    <property type="protein sequence ID" value="ORY64169.1"/>
    <property type="molecule type" value="Genomic_DNA"/>
</dbReference>
<feature type="non-terminal residue" evidence="4">
    <location>
        <position position="1"/>
    </location>
</feature>
<dbReference type="STRING" id="1141098.A0A1Y2DY80"/>
<reference evidence="4 5" key="1">
    <citation type="submission" date="2016-07" db="EMBL/GenBank/DDBJ databases">
        <title>Pervasive Adenine N6-methylation of Active Genes in Fungi.</title>
        <authorList>
            <consortium name="DOE Joint Genome Institute"/>
            <person name="Mondo S.J."/>
            <person name="Dannebaum R.O."/>
            <person name="Kuo R.C."/>
            <person name="Labutti K."/>
            <person name="Haridas S."/>
            <person name="Kuo A."/>
            <person name="Salamov A."/>
            <person name="Ahrendt S.R."/>
            <person name="Lipzen A."/>
            <person name="Sullivan W."/>
            <person name="Andreopoulos W.B."/>
            <person name="Clum A."/>
            <person name="Lindquist E."/>
            <person name="Daum C."/>
            <person name="Ramamoorthy G.K."/>
            <person name="Gryganskyi A."/>
            <person name="Culley D."/>
            <person name="Magnuson J.K."/>
            <person name="James T.Y."/>
            <person name="O'Malley M.A."/>
            <person name="Stajich J.E."/>
            <person name="Spatafora J.W."/>
            <person name="Visel A."/>
            <person name="Grigoriev I.V."/>
        </authorList>
    </citation>
    <scope>NUCLEOTIDE SEQUENCE [LARGE SCALE GENOMIC DNA]</scope>
    <source>
        <strain evidence="4 5">CBS 129021</strain>
    </source>
</reference>
<evidence type="ECO:0000313" key="4">
    <source>
        <dbReference type="EMBL" id="ORY64169.1"/>
    </source>
</evidence>
<accession>A0A1Y2DY80</accession>
<dbReference type="GO" id="GO:0001228">
    <property type="term" value="F:DNA-binding transcription activator activity, RNA polymerase II-specific"/>
    <property type="evidence" value="ECO:0007669"/>
    <property type="project" value="TreeGrafter"/>
</dbReference>